<proteinExistence type="predicted"/>
<keyword evidence="1" id="KW-0175">Coiled coil</keyword>
<dbReference type="Proteomes" id="UP000316093">
    <property type="component" value="Chromosome"/>
</dbReference>
<name>A0A4Y5Z0T3_9GAMM</name>
<protein>
    <submittedName>
        <fullName evidence="2">Uncharacterized protein</fullName>
    </submittedName>
</protein>
<evidence type="ECO:0000256" key="1">
    <source>
        <dbReference type="SAM" id="Coils"/>
    </source>
</evidence>
<keyword evidence="3" id="KW-1185">Reference proteome</keyword>
<dbReference type="AlphaFoldDB" id="A0A4Y5Z0T3"/>
<dbReference type="KEGG" id="lpy:FIV34_04085"/>
<feature type="coiled-coil region" evidence="1">
    <location>
        <begin position="661"/>
        <end position="688"/>
    </location>
</feature>
<evidence type="ECO:0000313" key="2">
    <source>
        <dbReference type="EMBL" id="QDE38436.1"/>
    </source>
</evidence>
<accession>A0A4Y5Z0T3</accession>
<dbReference type="EMBL" id="CP041046">
    <property type="protein sequence ID" value="QDE38436.1"/>
    <property type="molecule type" value="Genomic_DNA"/>
</dbReference>
<dbReference type="RefSeq" id="WP_139979933.1">
    <property type="nucleotide sequence ID" value="NZ_CP041046.1"/>
</dbReference>
<evidence type="ECO:0000313" key="3">
    <source>
        <dbReference type="Proteomes" id="UP000316093"/>
    </source>
</evidence>
<gene>
    <name evidence="2" type="ORF">FIV34_04085</name>
</gene>
<organism evidence="2 3">
    <name type="scientific">Luteibacter pinisoli</name>
    <dbReference type="NCBI Taxonomy" id="2589080"/>
    <lineage>
        <taxon>Bacteria</taxon>
        <taxon>Pseudomonadati</taxon>
        <taxon>Pseudomonadota</taxon>
        <taxon>Gammaproteobacteria</taxon>
        <taxon>Lysobacterales</taxon>
        <taxon>Rhodanobacteraceae</taxon>
        <taxon>Luteibacter</taxon>
    </lineage>
</organism>
<dbReference type="OrthoDB" id="6576970at2"/>
<sequence>MEIKAGQHRLLESFTPGTAKGQGQLAALRQRAIFDAENRGGDLSVEIKRKAIFRDFARRLDDVGGKGKFWGLAQDPLEQRELVKAIRNEPTGKPQVDAAGGTIRQVLDEALQNMQDAGIHINRLDDWHTPQPWAWEKIGADREQFVRDALDAIDHDRYIKQDGTPMTAPEIEQLVRKSAETLGTNGANKRATGDGGGFGHTVGSSRNAPRQLFFKDADSYTSMMDKYGSANNVHSMLLHHLNGVARDIAAARSFGRDADTFFPQLLEKAFANDAAAAEGTTPEKRARGLEKLERLKRRTLKEWQAMRQPDHPGPTPGWVKVSQGIRGVAGSTLLGSSVFAAIPDLQMAVGYGRLLGLSRSKILGNVATGLNPGSRKAVSRLGIVVDGLESAANRFGGEELGPTGIKFLNHAVHVLSGLRMWDRGMAHGVSASIMDMLGDHVSKTEYASLDRATADYLAKRGVTDDVWNTWKLAEIDKGESGNHTMLTPDAIYDIPDAKLRPLAEQRTAGINKQFEADAAARDERTQQEIDWVKGRTDKFDALKQKTKDTLDAMKARASVKDGHAQGVLDARAEQVRAQVARAEVHTDIARYLSTADTQIRARDFLEAVQEGADIERSAIKQRTHPDNRSDSVVENFAVTPGVGEKMNRLVQRYGRGVADKAEALGRKQAAAEARIDAAQKSIDLAAKERQGAIDDKSKAFARRLDDHLTALKEFSAQMQQNAGKRRELNDAFQDRYGQEVARETRNLRAEAAQTLIGTALHDVQVGARGGAGGSVADQVGLGLDPSSRGTLFHELMSWILFLKQTPLGIFKTHMFDVPNGLDDWKSAWAYRAKFMAGSAALGALGLELKNIANGQDAEDLATRKGLGKILVASGGLGMYGDFFFGDKGDHQNGALAKLLGPGATMAEDAISIFHNGVSAASGAAGVDPEDGEPTVAPDQFGAQALRFGRNYAAPLTRLWYLKAAFNHMVYNNLMDNLSPGYRDRVERRMAERNQTTWWAPTQDLPSRTPDLYPAFGGP</sequence>
<reference evidence="2 3" key="1">
    <citation type="submission" date="2019-06" db="EMBL/GenBank/DDBJ databases">
        <title>A complete genome sequence for Luteibacter pinisoli MAH-14.</title>
        <authorList>
            <person name="Baltrus D.A."/>
        </authorList>
    </citation>
    <scope>NUCLEOTIDE SEQUENCE [LARGE SCALE GENOMIC DNA]</scope>
    <source>
        <strain evidence="2 3">MAH-14</strain>
    </source>
</reference>